<dbReference type="PROSITE" id="PS51450">
    <property type="entry name" value="LRR"/>
    <property type="match status" value="3"/>
</dbReference>
<feature type="compositionally biased region" description="Basic and acidic residues" evidence="3">
    <location>
        <begin position="391"/>
        <end position="408"/>
    </location>
</feature>
<dbReference type="AlphaFoldDB" id="A0A5J9VN30"/>
<evidence type="ECO:0000256" key="1">
    <source>
        <dbReference type="ARBA" id="ARBA00022614"/>
    </source>
</evidence>
<dbReference type="Pfam" id="PF12799">
    <property type="entry name" value="LRR_4"/>
    <property type="match status" value="1"/>
</dbReference>
<keyword evidence="1" id="KW-0433">Leucine-rich repeat</keyword>
<dbReference type="PANTHER" id="PTHR46652">
    <property type="entry name" value="LEUCINE-RICH REPEAT AND IQ DOMAIN-CONTAINING PROTEIN 1-RELATED"/>
    <property type="match status" value="1"/>
</dbReference>
<dbReference type="Proteomes" id="UP000324897">
    <property type="component" value="Unassembled WGS sequence"/>
</dbReference>
<dbReference type="PANTHER" id="PTHR46652:SF7">
    <property type="entry name" value="LEUCINE-RICH REPEAT AND IQ DOMAIN-CONTAINING PROTEIN 1"/>
    <property type="match status" value="1"/>
</dbReference>
<gene>
    <name evidence="4" type="ORF">EJB05_18963</name>
</gene>
<feature type="compositionally biased region" description="Basic and acidic residues" evidence="3">
    <location>
        <begin position="350"/>
        <end position="359"/>
    </location>
</feature>
<feature type="compositionally biased region" description="Basic and acidic residues" evidence="3">
    <location>
        <begin position="326"/>
        <end position="339"/>
    </location>
</feature>
<proteinExistence type="predicted"/>
<evidence type="ECO:0008006" key="6">
    <source>
        <dbReference type="Google" id="ProtNLM"/>
    </source>
</evidence>
<keyword evidence="5" id="KW-1185">Reference proteome</keyword>
<evidence type="ECO:0000313" key="5">
    <source>
        <dbReference type="Proteomes" id="UP000324897"/>
    </source>
</evidence>
<feature type="compositionally biased region" description="Basic and acidic residues" evidence="3">
    <location>
        <begin position="367"/>
        <end position="381"/>
    </location>
</feature>
<evidence type="ECO:0000313" key="4">
    <source>
        <dbReference type="EMBL" id="TVU37001.1"/>
    </source>
</evidence>
<dbReference type="OrthoDB" id="1517790at2759"/>
<dbReference type="InterPro" id="IPR025875">
    <property type="entry name" value="Leu-rich_rpt_4"/>
</dbReference>
<dbReference type="EMBL" id="RWGY01000009">
    <property type="protein sequence ID" value="TVU37001.1"/>
    <property type="molecule type" value="Genomic_DNA"/>
</dbReference>
<dbReference type="SUPFAM" id="SSF52058">
    <property type="entry name" value="L domain-like"/>
    <property type="match status" value="1"/>
</dbReference>
<dbReference type="InterPro" id="IPR003591">
    <property type="entry name" value="Leu-rich_rpt_typical-subtyp"/>
</dbReference>
<dbReference type="InterPro" id="IPR001611">
    <property type="entry name" value="Leu-rich_rpt"/>
</dbReference>
<reference evidence="4 5" key="1">
    <citation type="journal article" date="2019" name="Sci. Rep.">
        <title>A high-quality genome of Eragrostis curvula grass provides insights into Poaceae evolution and supports new strategies to enhance forage quality.</title>
        <authorList>
            <person name="Carballo J."/>
            <person name="Santos B.A.C.M."/>
            <person name="Zappacosta D."/>
            <person name="Garbus I."/>
            <person name="Selva J.P."/>
            <person name="Gallo C.A."/>
            <person name="Diaz A."/>
            <person name="Albertini E."/>
            <person name="Caccamo M."/>
            <person name="Echenique V."/>
        </authorList>
    </citation>
    <scope>NUCLEOTIDE SEQUENCE [LARGE SCALE GENOMIC DNA]</scope>
    <source>
        <strain evidence="5">cv. Victoria</strain>
        <tissue evidence="4">Leaf</tissue>
    </source>
</reference>
<dbReference type="SMART" id="SM00365">
    <property type="entry name" value="LRR_SD22"/>
    <property type="match status" value="5"/>
</dbReference>
<evidence type="ECO:0000256" key="3">
    <source>
        <dbReference type="SAM" id="MobiDB-lite"/>
    </source>
</evidence>
<protein>
    <recommendedName>
        <fullName evidence="6">U2A'/phosphoprotein 32 family A C-terminal domain-containing protein</fullName>
    </recommendedName>
</protein>
<accession>A0A5J9VN30</accession>
<dbReference type="Gene3D" id="3.80.10.10">
    <property type="entry name" value="Ribonuclease Inhibitor"/>
    <property type="match status" value="2"/>
</dbReference>
<sequence>MGPNHKLGPTCKCPVWLQRRRRAVRFISTAAEIRFTPPAAADEEEEAMARLTAEKAALEAGSEGSGATVFNLSHRALSDVSCLSSFKKLERLDLGYNCLVTLEGLSSCINLKWLSVIENKLVSLKGVEGMSKLQVLNAGKNKLTKMDEVTSLTSLGALILNDNNISSICKLDRLQQLNTLVLSKNPIVTIGDALVKAKSMKKLSMSHCQIESIGSSLASCVELKELRLAHNKINKIPSDLAKNVKILNLDLGNNLIERSSDLKVLSELCYLRNLNLQGNPISEKDSLAKKIKKFVPNLRILNAKPIEASSKNDKSPVKANVPNKDGGMHNHDAADIGTKKKDKKKQSKQQLKDPEEHDLTSGPSKSEVLHGKGRKMEKLTMEHANNSKLKRKDDKTSANDTGRKDKTEAKRKKFIDEDDAAEVDNTEMSFADLVFAKADSSEPKPKDKTQEADGKYDGLVIDHTKKRKKSKGAVTISDFSTLKMLSSVPEVGAGGLGLSGWDD</sequence>
<evidence type="ECO:0000256" key="2">
    <source>
        <dbReference type="ARBA" id="ARBA00022737"/>
    </source>
</evidence>
<comment type="caution">
    <text evidence="4">The sequence shown here is derived from an EMBL/GenBank/DDBJ whole genome shotgun (WGS) entry which is preliminary data.</text>
</comment>
<keyword evidence="2" id="KW-0677">Repeat</keyword>
<organism evidence="4 5">
    <name type="scientific">Eragrostis curvula</name>
    <name type="common">weeping love grass</name>
    <dbReference type="NCBI Taxonomy" id="38414"/>
    <lineage>
        <taxon>Eukaryota</taxon>
        <taxon>Viridiplantae</taxon>
        <taxon>Streptophyta</taxon>
        <taxon>Embryophyta</taxon>
        <taxon>Tracheophyta</taxon>
        <taxon>Spermatophyta</taxon>
        <taxon>Magnoliopsida</taxon>
        <taxon>Liliopsida</taxon>
        <taxon>Poales</taxon>
        <taxon>Poaceae</taxon>
        <taxon>PACMAD clade</taxon>
        <taxon>Chloridoideae</taxon>
        <taxon>Eragrostideae</taxon>
        <taxon>Eragrostidinae</taxon>
        <taxon>Eragrostis</taxon>
    </lineage>
</organism>
<dbReference type="InterPro" id="IPR032675">
    <property type="entry name" value="LRR_dom_sf"/>
</dbReference>
<dbReference type="Gramene" id="TVU37001">
    <property type="protein sequence ID" value="TVU37001"/>
    <property type="gene ID" value="EJB05_18963"/>
</dbReference>
<feature type="region of interest" description="Disordered" evidence="3">
    <location>
        <begin position="306"/>
        <end position="413"/>
    </location>
</feature>
<dbReference type="InterPro" id="IPR050836">
    <property type="entry name" value="SDS22/Internalin_LRR"/>
</dbReference>
<dbReference type="SMART" id="SM00369">
    <property type="entry name" value="LRR_TYP"/>
    <property type="match status" value="4"/>
</dbReference>
<name>A0A5J9VN30_9POAL</name>